<organism evidence="1 2">
    <name type="scientific">Clostridium niameyense</name>
    <dbReference type="NCBI Taxonomy" id="1622073"/>
    <lineage>
        <taxon>Bacteria</taxon>
        <taxon>Bacillati</taxon>
        <taxon>Bacillota</taxon>
        <taxon>Clostridia</taxon>
        <taxon>Eubacteriales</taxon>
        <taxon>Clostridiaceae</taxon>
        <taxon>Clostridium</taxon>
    </lineage>
</organism>
<comment type="caution">
    <text evidence="1">The sequence shown here is derived from an EMBL/GenBank/DDBJ whole genome shotgun (WGS) entry which is preliminary data.</text>
</comment>
<evidence type="ECO:0000313" key="2">
    <source>
        <dbReference type="Proteomes" id="UP000473885"/>
    </source>
</evidence>
<dbReference type="Proteomes" id="UP000473885">
    <property type="component" value="Unassembled WGS sequence"/>
</dbReference>
<protein>
    <recommendedName>
        <fullName evidence="3">HK97 gp10 family phage protein</fullName>
    </recommendedName>
</protein>
<reference evidence="1 2" key="1">
    <citation type="submission" date="2019-04" db="EMBL/GenBank/DDBJ databases">
        <title>Genome sequencing of Clostridium botulinum Groups I-IV and Clostridium butyricum.</title>
        <authorList>
            <person name="Brunt J."/>
            <person name="Van Vliet A.H.M."/>
            <person name="Stringer S.C."/>
            <person name="Carter A.T."/>
            <person name="Peck M.W."/>
        </authorList>
    </citation>
    <scope>NUCLEOTIDE SEQUENCE [LARGE SCALE GENOMIC DNA]</scope>
    <source>
        <strain evidence="1 2">IFR 18/094</strain>
    </source>
</reference>
<gene>
    <name evidence="1" type="ORF">FDF74_12135</name>
</gene>
<dbReference type="InterPro" id="IPR010064">
    <property type="entry name" value="HK97-gp10_tail"/>
</dbReference>
<name>A0A6M0RDL4_9CLOT</name>
<evidence type="ECO:0000313" key="1">
    <source>
        <dbReference type="EMBL" id="NEZ47930.1"/>
    </source>
</evidence>
<dbReference type="NCBIfam" id="TIGR01725">
    <property type="entry name" value="phge_HK97_gp10"/>
    <property type="match status" value="1"/>
</dbReference>
<keyword evidence="2" id="KW-1185">Reference proteome</keyword>
<accession>A0A6M0RDL4</accession>
<dbReference type="Pfam" id="PF04883">
    <property type="entry name" value="HK97-gp10_like"/>
    <property type="match status" value="1"/>
</dbReference>
<proteinExistence type="predicted"/>
<evidence type="ECO:0008006" key="3">
    <source>
        <dbReference type="Google" id="ProtNLM"/>
    </source>
</evidence>
<dbReference type="EMBL" id="SXDP01000016">
    <property type="protein sequence ID" value="NEZ47930.1"/>
    <property type="molecule type" value="Genomic_DNA"/>
</dbReference>
<dbReference type="RefSeq" id="WP_163249853.1">
    <property type="nucleotide sequence ID" value="NZ_SXDP01000016.1"/>
</dbReference>
<sequence>MANLELDGIEDLIEKIKDLGAKGIRVENKALKRAGEAINVKAKNELEKSKVHRKNNKTFMSNNIKTGKLKNGLKVSGVRKKYGTKFVLVGIQKGDNSSIFYGKFLEYGTSHQVPMPFIAPAYESTKDEAQEIIKQELKDALEL</sequence>
<dbReference type="AlphaFoldDB" id="A0A6M0RDL4"/>